<comment type="caution">
    <text evidence="7">The sequence shown here is derived from an EMBL/GenBank/DDBJ whole genome shotgun (WGS) entry which is preliminary data.</text>
</comment>
<comment type="subcellular location">
    <subcellularLocation>
        <location evidence="3">Nucleus</location>
    </subcellularLocation>
</comment>
<protein>
    <recommendedName>
        <fullName evidence="2 3">Pre-mRNA-processing protein 45</fullName>
    </recommendedName>
</protein>
<dbReference type="InterPro" id="IPR004015">
    <property type="entry name" value="SKI-int_prot_SKIP_SNW-dom"/>
</dbReference>
<reference evidence="7 8" key="1">
    <citation type="journal article" date="2007" name="Proc. Natl. Acad. Sci. U.S.A.">
        <title>Genome sequencing and comparative analysis of Saccharomyces cerevisiae strain YJM789.</title>
        <authorList>
            <person name="Wei W."/>
            <person name="McCusker J.H."/>
            <person name="Hyman R.W."/>
            <person name="Jones T."/>
            <person name="Ning Y."/>
            <person name="Cao Z."/>
            <person name="Gu Z."/>
            <person name="Bruno D."/>
            <person name="Miranda M."/>
            <person name="Nguyen M."/>
            <person name="Wilhelmy J."/>
            <person name="Komp C."/>
            <person name="Tamse R."/>
            <person name="Wang X."/>
            <person name="Jia P."/>
            <person name="Luedi P."/>
            <person name="Oefner P.J."/>
            <person name="David L."/>
            <person name="Dietrich F.S."/>
            <person name="Li Y."/>
            <person name="Davis R.W."/>
            <person name="Steinmetz L.M."/>
        </authorList>
    </citation>
    <scope>NUCLEOTIDE SEQUENCE [LARGE SCALE GENOMIC DNA]</scope>
    <source>
        <strain evidence="7 8">YJM789</strain>
    </source>
</reference>
<comment type="similarity">
    <text evidence="1 3">Belongs to the SNW family.</text>
</comment>
<dbReference type="Pfam" id="PF02731">
    <property type="entry name" value="SKIP_SNW"/>
    <property type="match status" value="1"/>
</dbReference>
<keyword evidence="3" id="KW-0539">Nucleus</keyword>
<dbReference type="HOGENOM" id="CLU_006601_3_1_1"/>
<comment type="subunit">
    <text evidence="3">Associated with the spliceosome.</text>
</comment>
<dbReference type="GO" id="GO:0000398">
    <property type="term" value="P:mRNA splicing, via spliceosome"/>
    <property type="evidence" value="ECO:0007669"/>
    <property type="project" value="InterPro"/>
</dbReference>
<evidence type="ECO:0000256" key="1">
    <source>
        <dbReference type="ARBA" id="ARBA00010197"/>
    </source>
</evidence>
<evidence type="ECO:0000256" key="4">
    <source>
        <dbReference type="SAM" id="Coils"/>
    </source>
</evidence>
<name>A7A0D6_YEAS7</name>
<feature type="coiled-coil region" evidence="4">
    <location>
        <begin position="208"/>
        <end position="247"/>
    </location>
</feature>
<evidence type="ECO:0000313" key="7">
    <source>
        <dbReference type="EMBL" id="EDN59731.1"/>
    </source>
</evidence>
<accession>A7A0D6</accession>
<organism evidence="7 8">
    <name type="scientific">Saccharomyces cerevisiae (strain YJM789)</name>
    <name type="common">Baker's yeast</name>
    <dbReference type="NCBI Taxonomy" id="307796"/>
    <lineage>
        <taxon>Eukaryota</taxon>
        <taxon>Fungi</taxon>
        <taxon>Dikarya</taxon>
        <taxon>Ascomycota</taxon>
        <taxon>Saccharomycotina</taxon>
        <taxon>Saccharomycetes</taxon>
        <taxon>Saccharomycetales</taxon>
        <taxon>Saccharomycetaceae</taxon>
        <taxon>Saccharomyces</taxon>
    </lineage>
</organism>
<dbReference type="EMBL" id="AAFW02000160">
    <property type="protein sequence ID" value="EDN59731.1"/>
    <property type="molecule type" value="Genomic_DNA"/>
</dbReference>
<keyword evidence="3" id="KW-0747">Spliceosome</keyword>
<keyword evidence="3" id="KW-0507">mRNA processing</keyword>
<evidence type="ECO:0000256" key="2">
    <source>
        <dbReference type="ARBA" id="ARBA00022160"/>
    </source>
</evidence>
<dbReference type="PANTHER" id="PTHR12096">
    <property type="entry name" value="NUCLEAR PROTEIN SKIP-RELATED"/>
    <property type="match status" value="1"/>
</dbReference>
<gene>
    <name evidence="7" type="primary">PRP45</name>
    <name evidence="7" type="ORF">SCY_0047</name>
</gene>
<dbReference type="GO" id="GO:0005681">
    <property type="term" value="C:spliceosomal complex"/>
    <property type="evidence" value="ECO:0007669"/>
    <property type="project" value="UniProtKB-UniRule"/>
</dbReference>
<feature type="region of interest" description="Disordered" evidence="5">
    <location>
        <begin position="1"/>
        <end position="22"/>
    </location>
</feature>
<proteinExistence type="inferred from homology"/>
<feature type="region of interest" description="Disordered" evidence="5">
    <location>
        <begin position="352"/>
        <end position="385"/>
    </location>
</feature>
<keyword evidence="4" id="KW-0175">Coiled coil</keyword>
<evidence type="ECO:0000256" key="3">
    <source>
        <dbReference type="RuleBase" id="RU367140"/>
    </source>
</evidence>
<evidence type="ECO:0000313" key="8">
    <source>
        <dbReference type="Proteomes" id="UP000007060"/>
    </source>
</evidence>
<dbReference type="AlphaFoldDB" id="A7A0D6"/>
<comment type="function">
    <text evidence="3">Involved in pre-mRNA splicing.</text>
</comment>
<dbReference type="OrthoDB" id="666364at2759"/>
<keyword evidence="3" id="KW-0508">mRNA splicing</keyword>
<dbReference type="Proteomes" id="UP000007060">
    <property type="component" value="Unassembled WGS sequence"/>
</dbReference>
<evidence type="ECO:0000259" key="6">
    <source>
        <dbReference type="Pfam" id="PF02731"/>
    </source>
</evidence>
<dbReference type="InterPro" id="IPR017862">
    <property type="entry name" value="SKI-int_prot_SKIP"/>
</dbReference>
<feature type="domain" description="SKI-interacting protein SKIP SNW" evidence="6">
    <location>
        <begin position="107"/>
        <end position="250"/>
    </location>
</feature>
<evidence type="ECO:0000256" key="5">
    <source>
        <dbReference type="SAM" id="MobiDB-lite"/>
    </source>
</evidence>
<sequence>MFSNRLPPPKHSEGRVSTALSSDRVEPAILTDQIAKNVKLDDFIPKRQSNFELSVPLPTKAEIQECTARTKSYIQRLVNAKLANSNNRASSRYVTETHQAPASLLLNNSHHIEVVSKQMDPLLPRFVGKKARKVVAPTENDEVVPVLHMDGSNDRGEADPNEWKIPAAVSNWKNPNGYTVALERRVGKALGNENNTINDGFMKLSEALENADKKARQEIRSKMELKRLAMEQEMLAKESKLKELSQRARYHNGTPQTGAIVKPKKQTSTVARLKELAYSQGRDVSEKVILGAAKRSEQPDLQYDSRFFTRGANASAKRHEDQVYDNPLFVQQDIESIYKTNYEKLDEAVNVKSEGASGSHGPIQFTKAESDDKSDNYGAQAQDEH</sequence>